<reference evidence="7" key="2">
    <citation type="submission" date="2025-08" db="UniProtKB">
        <authorList>
            <consortium name="RefSeq"/>
        </authorList>
    </citation>
    <scope>IDENTIFICATION</scope>
    <source>
        <strain evidence="7">S238N-H82</strain>
        <tissue evidence="7">Testes</tissue>
    </source>
</reference>
<evidence type="ECO:0000313" key="7">
    <source>
        <dbReference type="RefSeq" id="XP_035672329.1"/>
    </source>
</evidence>
<dbReference type="OrthoDB" id="2016523at2759"/>
<dbReference type="RefSeq" id="XP_035672329.1">
    <property type="nucleotide sequence ID" value="XM_035816436.1"/>
</dbReference>
<gene>
    <name evidence="7" type="primary">LOC118413212</name>
</gene>
<keyword evidence="3" id="KW-0808">Transferase</keyword>
<organism evidence="6 7">
    <name type="scientific">Branchiostoma floridae</name>
    <name type="common">Florida lancelet</name>
    <name type="synonym">Amphioxus</name>
    <dbReference type="NCBI Taxonomy" id="7739"/>
    <lineage>
        <taxon>Eukaryota</taxon>
        <taxon>Metazoa</taxon>
        <taxon>Chordata</taxon>
        <taxon>Cephalochordata</taxon>
        <taxon>Leptocardii</taxon>
        <taxon>Amphioxiformes</taxon>
        <taxon>Branchiostomatidae</taxon>
        <taxon>Branchiostoma</taxon>
    </lineage>
</organism>
<feature type="domain" description="MGAT4 conserved region" evidence="4">
    <location>
        <begin position="105"/>
        <end position="343"/>
    </location>
</feature>
<accession>A0A9J7KZA4</accession>
<feature type="domain" description="MGAT4 A/B/C C-terminal" evidence="5">
    <location>
        <begin position="360"/>
        <end position="494"/>
    </location>
</feature>
<dbReference type="InterPro" id="IPR056576">
    <property type="entry name" value="MGAT4_A/B/C_C"/>
</dbReference>
<dbReference type="Pfam" id="PF23524">
    <property type="entry name" value="MGAT4A_C"/>
    <property type="match status" value="1"/>
</dbReference>
<dbReference type="GO" id="GO:0008375">
    <property type="term" value="F:acetylglucosaminyltransferase activity"/>
    <property type="evidence" value="ECO:0000318"/>
    <property type="project" value="GO_Central"/>
</dbReference>
<dbReference type="PANTHER" id="PTHR12062">
    <property type="entry name" value="N-ACETYLGLUCOSAMINYLTRANSFERASE VI"/>
    <property type="match status" value="1"/>
</dbReference>
<evidence type="ECO:0000256" key="2">
    <source>
        <dbReference type="ARBA" id="ARBA00022676"/>
    </source>
</evidence>
<dbReference type="KEGG" id="bfo:118413212"/>
<keyword evidence="2" id="KW-0328">Glycosyltransferase</keyword>
<dbReference type="InterPro" id="IPR006759">
    <property type="entry name" value="Glyco_transf_54"/>
</dbReference>
<evidence type="ECO:0000256" key="3">
    <source>
        <dbReference type="ARBA" id="ARBA00022679"/>
    </source>
</evidence>
<evidence type="ECO:0000256" key="1">
    <source>
        <dbReference type="ARBA" id="ARBA00004922"/>
    </source>
</evidence>
<protein>
    <submittedName>
        <fullName evidence="7">Alpha-1,6-mannosyl-glycoprotein 4-beta-N-acetylglucosaminyltransferase-like</fullName>
    </submittedName>
</protein>
<dbReference type="PANTHER" id="PTHR12062:SF33">
    <property type="entry name" value="ALPHA-1,6-MANNOSYL-GLYCOPROTEIN 4-BETA-N-ACETYLGLUCOSAMINYLTRANSFERASE-LIKE"/>
    <property type="match status" value="1"/>
</dbReference>
<keyword evidence="6" id="KW-1185">Reference proteome</keyword>
<dbReference type="InterPro" id="IPR057279">
    <property type="entry name" value="MGAT4"/>
</dbReference>
<comment type="pathway">
    <text evidence="1">Protein modification; protein glycosylation.</text>
</comment>
<proteinExistence type="predicted"/>
<dbReference type="AlphaFoldDB" id="A0A9J7KZA4"/>
<dbReference type="OMA" id="QFVMFFY"/>
<name>A0A9J7KZA4_BRAFL</name>
<dbReference type="GO" id="GO:0006487">
    <property type="term" value="P:protein N-linked glycosylation"/>
    <property type="evidence" value="ECO:0000318"/>
    <property type="project" value="GO_Central"/>
</dbReference>
<dbReference type="Proteomes" id="UP000001554">
    <property type="component" value="Chromosome 4"/>
</dbReference>
<sequence length="501" mass="57152">MALALRQLRNGVLGALALFLVLNAWIMSSTLQQQQQQPEKRQVGPACETQRDTLIQSMDLLNKALLRQDNPNVDIGKAVVNERQEKPCADCSRSSPVDTDAVRVWGKPRRTKGFLTIGIPTVKRDKDSHYLGTTIDSLIENTAEADRRQVIIVIFLADFDSYYNKMLSQELYKNYSRHLEDGFMQVVHAPISFYPQLEGLKQNFNDSQDRVKWRSKQCVDYAFLFSYCRDLSEFYLQLEDDVVSSENYLTTIRDYINGQTSAWSMLEFSELGFIGKLLRSSDLQRLADFLLLFYEEMPNDFLIRHFLKLLPHRETFVRRPSLFQHIGKHSSLIGKEQNLVDAFYVASLKRRYNDSDNPPAVVSTDMSAFGEYKPQLAYSSEPGYFWVEAPKVGQAFFVLFEKRATLSRIVVETGSEEHPKDILEQGTLEVSTKLLPPAVNQSADATPNCADYTKIGNFLNGRFEMSTQGGVPVPVKCLKVTVTGDQKMWILVREIAVWTAK</sequence>
<dbReference type="GeneID" id="118413212"/>
<evidence type="ECO:0000313" key="6">
    <source>
        <dbReference type="Proteomes" id="UP000001554"/>
    </source>
</evidence>
<evidence type="ECO:0000259" key="4">
    <source>
        <dbReference type="Pfam" id="PF04666"/>
    </source>
</evidence>
<reference evidence="6" key="1">
    <citation type="journal article" date="2020" name="Nat. Ecol. Evol.">
        <title>Deeply conserved synteny resolves early events in vertebrate evolution.</title>
        <authorList>
            <person name="Simakov O."/>
            <person name="Marletaz F."/>
            <person name="Yue J.X."/>
            <person name="O'Connell B."/>
            <person name="Jenkins J."/>
            <person name="Brandt A."/>
            <person name="Calef R."/>
            <person name="Tung C.H."/>
            <person name="Huang T.K."/>
            <person name="Schmutz J."/>
            <person name="Satoh N."/>
            <person name="Yu J.K."/>
            <person name="Putnam N.H."/>
            <person name="Green R.E."/>
            <person name="Rokhsar D.S."/>
        </authorList>
    </citation>
    <scope>NUCLEOTIDE SEQUENCE [LARGE SCALE GENOMIC DNA]</scope>
    <source>
        <strain evidence="6">S238N-H82</strain>
    </source>
</reference>
<dbReference type="Pfam" id="PF04666">
    <property type="entry name" value="MGAT4_cons"/>
    <property type="match status" value="1"/>
</dbReference>
<evidence type="ECO:0000259" key="5">
    <source>
        <dbReference type="Pfam" id="PF23524"/>
    </source>
</evidence>